<feature type="compositionally biased region" description="Low complexity" evidence="1">
    <location>
        <begin position="899"/>
        <end position="918"/>
    </location>
</feature>
<feature type="compositionally biased region" description="Low complexity" evidence="1">
    <location>
        <begin position="943"/>
        <end position="953"/>
    </location>
</feature>
<name>K1WS16_TRIAC</name>
<dbReference type="Proteomes" id="UP000006757">
    <property type="component" value="Unassembled WGS sequence"/>
</dbReference>
<feature type="compositionally biased region" description="Basic and acidic residues" evidence="1">
    <location>
        <begin position="271"/>
        <end position="289"/>
    </location>
</feature>
<feature type="region of interest" description="Disordered" evidence="1">
    <location>
        <begin position="318"/>
        <end position="337"/>
    </location>
</feature>
<dbReference type="AlphaFoldDB" id="K1WS16"/>
<comment type="caution">
    <text evidence="2">The sequence shown here is derived from an EMBL/GenBank/DDBJ whole genome shotgun (WGS) entry which is preliminary data.</text>
</comment>
<accession>K1WS16</accession>
<dbReference type="OrthoDB" id="3215314at2759"/>
<protein>
    <submittedName>
        <fullName evidence="2">Uncharacterized protein</fullName>
    </submittedName>
</protein>
<feature type="compositionally biased region" description="Low complexity" evidence="1">
    <location>
        <begin position="1003"/>
        <end position="1014"/>
    </location>
</feature>
<evidence type="ECO:0000313" key="3">
    <source>
        <dbReference type="Proteomes" id="UP000006757"/>
    </source>
</evidence>
<evidence type="ECO:0000256" key="1">
    <source>
        <dbReference type="SAM" id="MobiDB-lite"/>
    </source>
</evidence>
<reference evidence="2 3" key="1">
    <citation type="journal article" date="2012" name="Eukaryot. Cell">
        <title>Genome sequence of the Trichosporon asahii environmental strain CBS 8904.</title>
        <authorList>
            <person name="Yang R.Y."/>
            <person name="Li H.T."/>
            <person name="Zhu H."/>
            <person name="Zhou G.P."/>
            <person name="Wang M."/>
            <person name="Wang L."/>
        </authorList>
    </citation>
    <scope>NUCLEOTIDE SEQUENCE [LARGE SCALE GENOMIC DNA]</scope>
    <source>
        <strain evidence="2 3">CBS 8904</strain>
    </source>
</reference>
<feature type="region of interest" description="Disordered" evidence="1">
    <location>
        <begin position="253"/>
        <end position="296"/>
    </location>
</feature>
<keyword evidence="3" id="KW-1185">Reference proteome</keyword>
<dbReference type="HOGENOM" id="CLU_295636_0_0_1"/>
<dbReference type="eggNOG" id="ENOG502SPKE">
    <property type="taxonomic scope" value="Eukaryota"/>
</dbReference>
<evidence type="ECO:0000313" key="2">
    <source>
        <dbReference type="EMBL" id="EKD03789.1"/>
    </source>
</evidence>
<feature type="region of interest" description="Disordered" evidence="1">
    <location>
        <begin position="896"/>
        <end position="1023"/>
    </location>
</feature>
<feature type="region of interest" description="Disordered" evidence="1">
    <location>
        <begin position="155"/>
        <end position="185"/>
    </location>
</feature>
<dbReference type="InParanoid" id="K1WS16"/>
<proteinExistence type="predicted"/>
<sequence>MPGCCRRGARLGLGKRKGGGRAAKAFWERYCGVRSLGSQLHVVEEGRGIEVRTRILQPCCLFRLSGSATAARFEDFDLHARTLISTQPHSQSATATDHHHHAPLHRALVPLRLALSPSPSHVAAAKPTPDVVEAAAKPTLDVAYAVAKPTLAMADTETKPSPDAVKAEGAASTTSANENADEDVYLTSPEVEEVSRGGAISLGTRPANKQELMKTIGLLRRYKGFGLRAPQDIWDFYAVEDLLEPLRQEQLKKMQEKSGGGEMDMKEEEEVVKSEAKGEDKAKSDEQAKGKSLGGDQKGELHVSVFVQFDLRAIIEGEHGGPAAKDGGGTSHSGHTRPQWILKTLPLAQVNLGAEEPVGMSSLVSLCLASLSHSFHLLSAADMAVLPAHLVPKLFTRLASDRGYDLRDNRDPRPDAATLWAFSALADPVKARQMPTWTLQLPQATLLQQLGGFDRVDEKQHPLVALPKLFTAMRPDARFLTTLRLKDLDDAGLQALKHLPALTVLDTPAGKFADDGVRLLAAATSVPERRGAWGLRAWFMTDCVRVTDRSMRALIRFGGLALLDLRGTGCSPAAIGSFNRANKAWDGGADFLPVTPGLRGLFAIDELDGVLEKLCMTLLAPDVALPTEVPEGERTYLSLHIEPAMHDLEDAWTHLPPRHRVQQARAAYNGNKAFNAAHGQLWGTGVSMIHDEAQDFRRRVKTALELQAEDEYAQYCADNGLPIPKSRQEKAYDAAVKARREDKAAKKRWMEGRVAGSGRMTAATMGGSSWRHTGRIGSVVPESEAQVETQRELEMEAASADERSRRFAAVAAADAAERKARRSKALSHAQTEKSMQGNKQLMLVRMLPEDWRDLRWIPAQKEAVHASQEVGIKKRADAGEAVYDLLASAGIVLDEEASSEQPSSQPPVASSQPLLSSPAPTPRAPKTHPFFKPPPSSSPAPPSSSQSKRASNPFAKAPVSSQASQASQGGGFNPFKARGRAEVNSQGVKKLAPVLGEKRRLEPSQSQSQSQPSQAKRNVFRKL</sequence>
<organism evidence="2 3">
    <name type="scientific">Trichosporon asahii var. asahii (strain CBS 8904)</name>
    <name type="common">Yeast</name>
    <dbReference type="NCBI Taxonomy" id="1220162"/>
    <lineage>
        <taxon>Eukaryota</taxon>
        <taxon>Fungi</taxon>
        <taxon>Dikarya</taxon>
        <taxon>Basidiomycota</taxon>
        <taxon>Agaricomycotina</taxon>
        <taxon>Tremellomycetes</taxon>
        <taxon>Trichosporonales</taxon>
        <taxon>Trichosporonaceae</taxon>
        <taxon>Trichosporon</taxon>
    </lineage>
</organism>
<gene>
    <name evidence="2" type="ORF">A1Q2_01802</name>
</gene>
<feature type="compositionally biased region" description="Pro residues" evidence="1">
    <location>
        <begin position="931"/>
        <end position="942"/>
    </location>
</feature>
<dbReference type="EMBL" id="AMBO01000240">
    <property type="protein sequence ID" value="EKD03789.1"/>
    <property type="molecule type" value="Genomic_DNA"/>
</dbReference>